<sequence length="86" mass="9931">MRRRTLKGVYTKTRKETKEVVSSKSSAPSGQGLGHGKVWWRHWWVGPELSWLYWTNVRGNFGKVVVLCMPLVGMSYIIPYPHKAMP</sequence>
<dbReference type="InParanoid" id="B9RCF6"/>
<reference evidence="4" key="1">
    <citation type="journal article" date="2010" name="Nat. Biotechnol.">
        <title>Draft genome sequence of the oilseed species Ricinus communis.</title>
        <authorList>
            <person name="Chan A.P."/>
            <person name="Crabtree J."/>
            <person name="Zhao Q."/>
            <person name="Lorenzi H."/>
            <person name="Orvis J."/>
            <person name="Puiu D."/>
            <person name="Melake-Berhan A."/>
            <person name="Jones K.M."/>
            <person name="Redman J."/>
            <person name="Chen G."/>
            <person name="Cahoon E.B."/>
            <person name="Gedil M."/>
            <person name="Stanke M."/>
            <person name="Haas B.J."/>
            <person name="Wortman J.R."/>
            <person name="Fraser-Liggett C.M."/>
            <person name="Ravel J."/>
            <person name="Rabinowicz P.D."/>
        </authorList>
    </citation>
    <scope>NUCLEOTIDE SEQUENCE [LARGE SCALE GENOMIC DNA]</scope>
    <source>
        <strain evidence="4">cv. Hale</strain>
    </source>
</reference>
<feature type="transmembrane region" description="Helical" evidence="2">
    <location>
        <begin position="61"/>
        <end position="78"/>
    </location>
</feature>
<dbReference type="AlphaFoldDB" id="B9RCF6"/>
<protein>
    <submittedName>
        <fullName evidence="3">Uncharacterized protein</fullName>
    </submittedName>
</protein>
<keyword evidence="2" id="KW-1133">Transmembrane helix</keyword>
<organism evidence="3 4">
    <name type="scientific">Ricinus communis</name>
    <name type="common">Castor bean</name>
    <dbReference type="NCBI Taxonomy" id="3988"/>
    <lineage>
        <taxon>Eukaryota</taxon>
        <taxon>Viridiplantae</taxon>
        <taxon>Streptophyta</taxon>
        <taxon>Embryophyta</taxon>
        <taxon>Tracheophyta</taxon>
        <taxon>Spermatophyta</taxon>
        <taxon>Magnoliopsida</taxon>
        <taxon>eudicotyledons</taxon>
        <taxon>Gunneridae</taxon>
        <taxon>Pentapetalae</taxon>
        <taxon>rosids</taxon>
        <taxon>fabids</taxon>
        <taxon>Malpighiales</taxon>
        <taxon>Euphorbiaceae</taxon>
        <taxon>Acalyphoideae</taxon>
        <taxon>Acalypheae</taxon>
        <taxon>Ricinus</taxon>
    </lineage>
</organism>
<evidence type="ECO:0000313" key="3">
    <source>
        <dbReference type="EMBL" id="EEF51227.1"/>
    </source>
</evidence>
<keyword evidence="2" id="KW-0472">Membrane</keyword>
<evidence type="ECO:0000313" key="4">
    <source>
        <dbReference type="Proteomes" id="UP000008311"/>
    </source>
</evidence>
<keyword evidence="2" id="KW-0812">Transmembrane</keyword>
<gene>
    <name evidence="3" type="ORF">RCOM_1687680</name>
</gene>
<evidence type="ECO:0000256" key="1">
    <source>
        <dbReference type="SAM" id="MobiDB-lite"/>
    </source>
</evidence>
<keyword evidence="4" id="KW-1185">Reference proteome</keyword>
<accession>B9RCF6</accession>
<dbReference type="EMBL" id="EQ973774">
    <property type="protein sequence ID" value="EEF51227.1"/>
    <property type="molecule type" value="Genomic_DNA"/>
</dbReference>
<proteinExistence type="predicted"/>
<name>B9RCF6_RICCO</name>
<evidence type="ECO:0000256" key="2">
    <source>
        <dbReference type="SAM" id="Phobius"/>
    </source>
</evidence>
<feature type="region of interest" description="Disordered" evidence="1">
    <location>
        <begin position="13"/>
        <end position="35"/>
    </location>
</feature>
<dbReference type="Proteomes" id="UP000008311">
    <property type="component" value="Unassembled WGS sequence"/>
</dbReference>